<evidence type="ECO:0000313" key="14">
    <source>
        <dbReference type="Proteomes" id="UP001211907"/>
    </source>
</evidence>
<feature type="domain" description="DhaK" evidence="12">
    <location>
        <begin position="6"/>
        <end position="344"/>
    </location>
</feature>
<dbReference type="GO" id="GO:0005524">
    <property type="term" value="F:ATP binding"/>
    <property type="evidence" value="ECO:0007669"/>
    <property type="project" value="UniProtKB-KW"/>
</dbReference>
<name>A0AAD5T5U4_9FUNG</name>
<comment type="pathway">
    <text evidence="2">Polyol metabolism; glycerol fermentation; glycerone phosphate from glycerol (oxidative route): step 2/2.</text>
</comment>
<keyword evidence="8" id="KW-0067">ATP-binding</keyword>
<dbReference type="InterPro" id="IPR004007">
    <property type="entry name" value="DhaL_dom"/>
</dbReference>
<keyword evidence="6" id="KW-0418">Kinase</keyword>
<organism evidence="13 14">
    <name type="scientific">Physocladia obscura</name>
    <dbReference type="NCBI Taxonomy" id="109957"/>
    <lineage>
        <taxon>Eukaryota</taxon>
        <taxon>Fungi</taxon>
        <taxon>Fungi incertae sedis</taxon>
        <taxon>Chytridiomycota</taxon>
        <taxon>Chytridiomycota incertae sedis</taxon>
        <taxon>Chytridiomycetes</taxon>
        <taxon>Chytridiales</taxon>
        <taxon>Chytriomycetaceae</taxon>
        <taxon>Physocladia</taxon>
    </lineage>
</organism>
<comment type="similarity">
    <text evidence="3">Belongs to the dihydroxyacetone kinase (DAK) family.</text>
</comment>
<evidence type="ECO:0000256" key="10">
    <source>
        <dbReference type="ARBA" id="ARBA00048898"/>
    </source>
</evidence>
<dbReference type="InterPro" id="IPR004006">
    <property type="entry name" value="DhaK_dom"/>
</dbReference>
<feature type="domain" description="DhaL" evidence="11">
    <location>
        <begin position="389"/>
        <end position="601"/>
    </location>
</feature>
<dbReference type="GO" id="GO:0050354">
    <property type="term" value="F:triokinase activity"/>
    <property type="evidence" value="ECO:0007669"/>
    <property type="project" value="UniProtKB-EC"/>
</dbReference>
<dbReference type="GO" id="GO:0005829">
    <property type="term" value="C:cytosol"/>
    <property type="evidence" value="ECO:0007669"/>
    <property type="project" value="TreeGrafter"/>
</dbReference>
<dbReference type="PANTHER" id="PTHR28629">
    <property type="entry name" value="TRIOKINASE/FMN CYCLASE"/>
    <property type="match status" value="1"/>
</dbReference>
<sequence length="607" mass="64131">MKQLFSATNIVQEAIHGAVCNGAHPAIHSTATGQIVYRIHDDKNGSKGRNRVRIISGGGSGHEPAHAGFVGEGMLDAAVAGAVFASPSSAQVASALTLLSHNNSNNNNNNQNNDVLVIVKNYTGDKLAFGRAVERFNSISSNSARAKMLIVTDDCAIPKSRSLAGRRGLAGIILVYKIAGELVRRGDVTLERVYNLANQVSQKIGTVGMALRDDGKYEIGLGIHGEQGYSIEEIYSGSDLAKKLVDMILIPKPDFFSISLPQTAHLVVLINNLGSTTDLEMNAFQSHVLSYIKKTFPHLASIRVISGRLMTSLHMHGLSLTLFADPTDEMLELLDIKPAPECQWPGVVKLDMSLFYGTASTFLQTSTNTPTKNSAILKTGPILPAIAAETFQKCLLAAANALISAEPLLTKYDTIVGDGDCGHTMKSGGTALLKAAATSTETTTQISYTYPVSALHQISEIIENSMGGASGALYCILVDAAAGYLVSLNSSDKVNFNDWLHALEAGIDAVKRYGGAKAGDCTMIDSLEPLLASLQETGTKSTTKVGDWTDAVVLAVEKGVEKTAEMDSARAGRSSYIGAILSGTPDPGAVAVLVWVKAVLSVLKNAA</sequence>
<dbReference type="SMART" id="SM01120">
    <property type="entry name" value="Dak2"/>
    <property type="match status" value="1"/>
</dbReference>
<proteinExistence type="inferred from homology"/>
<evidence type="ECO:0000256" key="5">
    <source>
        <dbReference type="ARBA" id="ARBA00022741"/>
    </source>
</evidence>
<keyword evidence="4" id="KW-0808">Transferase</keyword>
<dbReference type="SUPFAM" id="SSF82549">
    <property type="entry name" value="DAK1/DegV-like"/>
    <property type="match status" value="1"/>
</dbReference>
<keyword evidence="5" id="KW-0547">Nucleotide-binding</keyword>
<dbReference type="GO" id="GO:0004371">
    <property type="term" value="F:glycerone kinase activity"/>
    <property type="evidence" value="ECO:0007669"/>
    <property type="project" value="UniProtKB-EC"/>
</dbReference>
<dbReference type="PROSITE" id="PS51481">
    <property type="entry name" value="DHAK"/>
    <property type="match status" value="1"/>
</dbReference>
<keyword evidence="14" id="KW-1185">Reference proteome</keyword>
<evidence type="ECO:0000256" key="6">
    <source>
        <dbReference type="ARBA" id="ARBA00022777"/>
    </source>
</evidence>
<comment type="caution">
    <text evidence="13">The sequence shown here is derived from an EMBL/GenBank/DDBJ whole genome shotgun (WGS) entry which is preliminary data.</text>
</comment>
<dbReference type="Gene3D" id="3.40.50.10440">
    <property type="entry name" value="Dihydroxyacetone kinase, domain 1"/>
    <property type="match status" value="1"/>
</dbReference>
<evidence type="ECO:0000256" key="4">
    <source>
        <dbReference type="ARBA" id="ARBA00022679"/>
    </source>
</evidence>
<keyword evidence="7" id="KW-0319">Glycerol metabolism</keyword>
<protein>
    <recommendedName>
        <fullName evidence="15">Dihydroxyacetone kinase</fullName>
    </recommendedName>
</protein>
<dbReference type="Pfam" id="PF02734">
    <property type="entry name" value="Dak2"/>
    <property type="match status" value="1"/>
</dbReference>
<dbReference type="FunFam" id="1.25.40.340:FF:000002">
    <property type="entry name" value="Dihydroxyacetone kinase, L subunit"/>
    <property type="match status" value="1"/>
</dbReference>
<dbReference type="EMBL" id="JADGJH010000252">
    <property type="protein sequence ID" value="KAJ3132374.1"/>
    <property type="molecule type" value="Genomic_DNA"/>
</dbReference>
<evidence type="ECO:0000259" key="11">
    <source>
        <dbReference type="PROSITE" id="PS51480"/>
    </source>
</evidence>
<evidence type="ECO:0000259" key="12">
    <source>
        <dbReference type="PROSITE" id="PS51481"/>
    </source>
</evidence>
<dbReference type="Pfam" id="PF02733">
    <property type="entry name" value="Dak1"/>
    <property type="match status" value="1"/>
</dbReference>
<evidence type="ECO:0000256" key="7">
    <source>
        <dbReference type="ARBA" id="ARBA00022798"/>
    </source>
</evidence>
<dbReference type="InterPro" id="IPR050861">
    <property type="entry name" value="Dihydroxyacetone_Kinase"/>
</dbReference>
<evidence type="ECO:0000256" key="3">
    <source>
        <dbReference type="ARBA" id="ARBA00008757"/>
    </source>
</evidence>
<dbReference type="FunFam" id="3.40.50.10440:FF:000001">
    <property type="entry name" value="Dihydroxyacetone kinase, DhaK subunit"/>
    <property type="match status" value="1"/>
</dbReference>
<dbReference type="SUPFAM" id="SSF101473">
    <property type="entry name" value="DhaL-like"/>
    <property type="match status" value="1"/>
</dbReference>
<dbReference type="AlphaFoldDB" id="A0AAD5T5U4"/>
<reference evidence="13" key="1">
    <citation type="submission" date="2020-05" db="EMBL/GenBank/DDBJ databases">
        <title>Phylogenomic resolution of chytrid fungi.</title>
        <authorList>
            <person name="Stajich J.E."/>
            <person name="Amses K."/>
            <person name="Simmons R."/>
            <person name="Seto K."/>
            <person name="Myers J."/>
            <person name="Bonds A."/>
            <person name="Quandt C.A."/>
            <person name="Barry K."/>
            <person name="Liu P."/>
            <person name="Grigoriev I."/>
            <person name="Longcore J.E."/>
            <person name="James T.Y."/>
        </authorList>
    </citation>
    <scope>NUCLEOTIDE SEQUENCE</scope>
    <source>
        <strain evidence="13">JEL0513</strain>
    </source>
</reference>
<evidence type="ECO:0000256" key="8">
    <source>
        <dbReference type="ARBA" id="ARBA00022840"/>
    </source>
</evidence>
<dbReference type="PROSITE" id="PS51480">
    <property type="entry name" value="DHAL"/>
    <property type="match status" value="1"/>
</dbReference>
<dbReference type="PANTHER" id="PTHR28629:SF4">
    <property type="entry name" value="TRIOKINASE_FMN CYCLASE"/>
    <property type="match status" value="1"/>
</dbReference>
<comment type="catalytic activity">
    <reaction evidence="10">
        <text>dihydroxyacetone + ATP = dihydroxyacetone phosphate + ADP + H(+)</text>
        <dbReference type="Rhea" id="RHEA:15773"/>
        <dbReference type="ChEBI" id="CHEBI:15378"/>
        <dbReference type="ChEBI" id="CHEBI:16016"/>
        <dbReference type="ChEBI" id="CHEBI:30616"/>
        <dbReference type="ChEBI" id="CHEBI:57642"/>
        <dbReference type="ChEBI" id="CHEBI:456216"/>
        <dbReference type="EC" id="2.7.1.29"/>
    </reaction>
</comment>
<accession>A0AAD5T5U4</accession>
<gene>
    <name evidence="13" type="ORF">HK100_005390</name>
</gene>
<comment type="catalytic activity">
    <reaction evidence="9">
        <text>D-glyceraldehyde + ATP = D-glyceraldehyde 3-phosphate + ADP + H(+)</text>
        <dbReference type="Rhea" id="RHEA:13941"/>
        <dbReference type="ChEBI" id="CHEBI:15378"/>
        <dbReference type="ChEBI" id="CHEBI:17378"/>
        <dbReference type="ChEBI" id="CHEBI:30616"/>
        <dbReference type="ChEBI" id="CHEBI:59776"/>
        <dbReference type="ChEBI" id="CHEBI:456216"/>
        <dbReference type="EC" id="2.7.1.28"/>
    </reaction>
</comment>
<dbReference type="Proteomes" id="UP001211907">
    <property type="component" value="Unassembled WGS sequence"/>
</dbReference>
<evidence type="ECO:0000256" key="1">
    <source>
        <dbReference type="ARBA" id="ARBA00003264"/>
    </source>
</evidence>
<dbReference type="InterPro" id="IPR036117">
    <property type="entry name" value="DhaL_dom_sf"/>
</dbReference>
<comment type="function">
    <text evidence="1">Catalyzes both the phosphorylation of dihydroxyacetone and of glyceraldehyde.</text>
</comment>
<evidence type="ECO:0000256" key="9">
    <source>
        <dbReference type="ARBA" id="ARBA00047974"/>
    </source>
</evidence>
<evidence type="ECO:0008006" key="15">
    <source>
        <dbReference type="Google" id="ProtNLM"/>
    </source>
</evidence>
<evidence type="ECO:0000256" key="2">
    <source>
        <dbReference type="ARBA" id="ARBA00004778"/>
    </source>
</evidence>
<dbReference type="Gene3D" id="3.30.1180.20">
    <property type="entry name" value="Dihydroxyacetone kinase, domain 2"/>
    <property type="match status" value="1"/>
</dbReference>
<dbReference type="Gene3D" id="1.25.40.340">
    <property type="match status" value="1"/>
</dbReference>
<dbReference type="GO" id="GO:0019563">
    <property type="term" value="P:glycerol catabolic process"/>
    <property type="evidence" value="ECO:0007669"/>
    <property type="project" value="TreeGrafter"/>
</dbReference>
<evidence type="ECO:0000313" key="13">
    <source>
        <dbReference type="EMBL" id="KAJ3132374.1"/>
    </source>
</evidence>